<name>T1ITH6_STRMM</name>
<dbReference type="Pfam" id="PF00443">
    <property type="entry name" value="UCH"/>
    <property type="match status" value="1"/>
</dbReference>
<dbReference type="EC" id="3.4.19.12" evidence="2"/>
<feature type="compositionally biased region" description="Low complexity" evidence="3">
    <location>
        <begin position="1"/>
        <end position="11"/>
    </location>
</feature>
<dbReference type="InterPro" id="IPR028889">
    <property type="entry name" value="USP"/>
</dbReference>
<dbReference type="SUPFAM" id="SSF54001">
    <property type="entry name" value="Cysteine proteinases"/>
    <property type="match status" value="1"/>
</dbReference>
<dbReference type="Gene3D" id="3.90.70.10">
    <property type="entry name" value="Cysteine proteinases"/>
    <property type="match status" value="1"/>
</dbReference>
<dbReference type="PROSITE" id="PS00973">
    <property type="entry name" value="USP_2"/>
    <property type="match status" value="1"/>
</dbReference>
<dbReference type="InterPro" id="IPR038765">
    <property type="entry name" value="Papain-like_cys_pep_sf"/>
</dbReference>
<organism evidence="5 6">
    <name type="scientific">Strigamia maritima</name>
    <name type="common">European centipede</name>
    <name type="synonym">Geophilus maritimus</name>
    <dbReference type="NCBI Taxonomy" id="126957"/>
    <lineage>
        <taxon>Eukaryota</taxon>
        <taxon>Metazoa</taxon>
        <taxon>Ecdysozoa</taxon>
        <taxon>Arthropoda</taxon>
        <taxon>Myriapoda</taxon>
        <taxon>Chilopoda</taxon>
        <taxon>Pleurostigmophora</taxon>
        <taxon>Geophilomorpha</taxon>
        <taxon>Linotaeniidae</taxon>
        <taxon>Strigamia</taxon>
    </lineage>
</organism>
<dbReference type="InterPro" id="IPR018200">
    <property type="entry name" value="USP_CS"/>
</dbReference>
<evidence type="ECO:0000256" key="1">
    <source>
        <dbReference type="ARBA" id="ARBA00000707"/>
    </source>
</evidence>
<dbReference type="PANTHER" id="PTHR21646:SF23">
    <property type="entry name" value="UBIQUITIN CARBOXYL-TERMINAL HYDROLASE USP2"/>
    <property type="match status" value="1"/>
</dbReference>
<dbReference type="PhylomeDB" id="T1ITH6"/>
<feature type="domain" description="USP" evidence="4">
    <location>
        <begin position="24"/>
        <end position="359"/>
    </location>
</feature>
<dbReference type="InterPro" id="IPR001394">
    <property type="entry name" value="Peptidase_C19_UCH"/>
</dbReference>
<dbReference type="PANTHER" id="PTHR21646">
    <property type="entry name" value="UBIQUITIN CARBOXYL-TERMINAL HYDROLASE"/>
    <property type="match status" value="1"/>
</dbReference>
<accession>T1ITH6</accession>
<dbReference type="PROSITE" id="PS50235">
    <property type="entry name" value="USP_3"/>
    <property type="match status" value="1"/>
</dbReference>
<evidence type="ECO:0000313" key="6">
    <source>
        <dbReference type="Proteomes" id="UP000014500"/>
    </source>
</evidence>
<dbReference type="PROSITE" id="PS00972">
    <property type="entry name" value="USP_1"/>
    <property type="match status" value="1"/>
</dbReference>
<comment type="catalytic activity">
    <reaction evidence="1">
        <text>Thiol-dependent hydrolysis of ester, thioester, amide, peptide and isopeptide bonds formed by the C-terminal Gly of ubiquitin (a 76-residue protein attached to proteins as an intracellular targeting signal).</text>
        <dbReference type="EC" id="3.4.19.12"/>
    </reaction>
</comment>
<sequence>DSGSTSSYGSRRTSRDNTDKGGLVGLRNLGNTCFMNSVIQCLSNTKPLVDYCLKDSYLNECNITISSMKGSLIKAFASLMHSMWRGTADAAVNPQMFKNQIQKFAPRFMGYNQQDAQEFLRYLLQGLHEDVNRVTSKPKPILTDIDESYSETQKAAEAWRRYLRIDDSKIVEIFVGQLKSCLQCTVCGHCSVTFDPFWDLSLPIPKGTGQVKLQQCFDFFTKEEVLDGDEKPTCSKCKTRRKCTKSMTIFKFPRILVIHLKRFAPTERFRSKLSTLIDFPLTNLDLSPYMSTSSKSQPCVYNLYAVSNHSGTIYSGHYTAYCKNPYTSDWHDFNDSRVSQLSAGSVVSSEAYVLFYEISNHNSRL</sequence>
<protein>
    <recommendedName>
        <fullName evidence="2">ubiquitinyl hydrolase 1</fullName>
        <ecNumber evidence="2">3.4.19.12</ecNumber>
    </recommendedName>
</protein>
<keyword evidence="6" id="KW-1185">Reference proteome</keyword>
<dbReference type="CDD" id="cd02674">
    <property type="entry name" value="Peptidase_C19R"/>
    <property type="match status" value="1"/>
</dbReference>
<dbReference type="GO" id="GO:0016579">
    <property type="term" value="P:protein deubiquitination"/>
    <property type="evidence" value="ECO:0007669"/>
    <property type="project" value="InterPro"/>
</dbReference>
<dbReference type="Proteomes" id="UP000014500">
    <property type="component" value="Unassembled WGS sequence"/>
</dbReference>
<dbReference type="EMBL" id="JH431485">
    <property type="status" value="NOT_ANNOTATED_CDS"/>
    <property type="molecule type" value="Genomic_DNA"/>
</dbReference>
<dbReference type="AlphaFoldDB" id="T1ITH6"/>
<evidence type="ECO:0000256" key="3">
    <source>
        <dbReference type="SAM" id="MobiDB-lite"/>
    </source>
</evidence>
<evidence type="ECO:0000256" key="2">
    <source>
        <dbReference type="ARBA" id="ARBA00012759"/>
    </source>
</evidence>
<evidence type="ECO:0000259" key="4">
    <source>
        <dbReference type="PROSITE" id="PS50235"/>
    </source>
</evidence>
<reference evidence="6" key="1">
    <citation type="submission" date="2011-05" db="EMBL/GenBank/DDBJ databases">
        <authorList>
            <person name="Richards S.R."/>
            <person name="Qu J."/>
            <person name="Jiang H."/>
            <person name="Jhangiani S.N."/>
            <person name="Agravi P."/>
            <person name="Goodspeed R."/>
            <person name="Gross S."/>
            <person name="Mandapat C."/>
            <person name="Jackson L."/>
            <person name="Mathew T."/>
            <person name="Pu L."/>
            <person name="Thornton R."/>
            <person name="Saada N."/>
            <person name="Wilczek-Boney K.B."/>
            <person name="Lee S."/>
            <person name="Kovar C."/>
            <person name="Wu Y."/>
            <person name="Scherer S.E."/>
            <person name="Worley K.C."/>
            <person name="Muzny D.M."/>
            <person name="Gibbs R."/>
        </authorList>
    </citation>
    <scope>NUCLEOTIDE SEQUENCE</scope>
    <source>
        <strain evidence="6">Brora</strain>
    </source>
</reference>
<dbReference type="STRING" id="126957.T1ITH6"/>
<feature type="region of interest" description="Disordered" evidence="3">
    <location>
        <begin position="1"/>
        <end position="21"/>
    </location>
</feature>
<dbReference type="HOGENOM" id="CLU_008279_1_2_1"/>
<reference evidence="5" key="2">
    <citation type="submission" date="2015-02" db="UniProtKB">
        <authorList>
            <consortium name="EnsemblMetazoa"/>
        </authorList>
    </citation>
    <scope>IDENTIFICATION</scope>
</reference>
<evidence type="ECO:0000313" key="5">
    <source>
        <dbReference type="EnsemblMetazoa" id="SMAR004425-PA"/>
    </source>
</evidence>
<dbReference type="OMA" id="QQANKAW"/>
<proteinExistence type="predicted"/>
<dbReference type="EnsemblMetazoa" id="SMAR004425-RA">
    <property type="protein sequence ID" value="SMAR004425-PA"/>
    <property type="gene ID" value="SMAR004425"/>
</dbReference>
<dbReference type="InterPro" id="IPR050185">
    <property type="entry name" value="Ub_carboxyl-term_hydrolase"/>
</dbReference>
<dbReference type="eggNOG" id="KOG1868">
    <property type="taxonomic scope" value="Eukaryota"/>
</dbReference>
<dbReference type="FunFam" id="3.90.70.10:FF:000083">
    <property type="entry name" value="Uncharacterized protein, isoform B"/>
    <property type="match status" value="1"/>
</dbReference>
<dbReference type="GO" id="GO:0004843">
    <property type="term" value="F:cysteine-type deubiquitinase activity"/>
    <property type="evidence" value="ECO:0007669"/>
    <property type="project" value="UniProtKB-EC"/>
</dbReference>